<keyword evidence="1" id="KW-0479">Metal-binding</keyword>
<accession>A0A8S1S8M4</accession>
<keyword evidence="1" id="KW-0863">Zinc-finger</keyword>
<gene>
    <name evidence="4" type="ORF">PPENT_87.1.T0040434</name>
</gene>
<name>A0A8S1S8M4_9CILI</name>
<proteinExistence type="predicted"/>
<evidence type="ECO:0000313" key="5">
    <source>
        <dbReference type="Proteomes" id="UP000689195"/>
    </source>
</evidence>
<reference evidence="4" key="1">
    <citation type="submission" date="2021-01" db="EMBL/GenBank/DDBJ databases">
        <authorList>
            <consortium name="Genoscope - CEA"/>
            <person name="William W."/>
        </authorList>
    </citation>
    <scope>NUCLEOTIDE SEQUENCE</scope>
</reference>
<dbReference type="Pfam" id="PF13912">
    <property type="entry name" value="zf-C2H2_6"/>
    <property type="match status" value="1"/>
</dbReference>
<dbReference type="PROSITE" id="PS00028">
    <property type="entry name" value="ZINC_FINGER_C2H2_1"/>
    <property type="match status" value="1"/>
</dbReference>
<dbReference type="AlphaFoldDB" id="A0A8S1S8M4"/>
<dbReference type="EMBL" id="CAJJDO010000004">
    <property type="protein sequence ID" value="CAD8135812.1"/>
    <property type="molecule type" value="Genomic_DNA"/>
</dbReference>
<dbReference type="Proteomes" id="UP000689195">
    <property type="component" value="Unassembled WGS sequence"/>
</dbReference>
<dbReference type="GO" id="GO:0008270">
    <property type="term" value="F:zinc ion binding"/>
    <property type="evidence" value="ECO:0007669"/>
    <property type="project" value="UniProtKB-KW"/>
</dbReference>
<protein>
    <recommendedName>
        <fullName evidence="3">C2H2-type domain-containing protein</fullName>
    </recommendedName>
</protein>
<keyword evidence="1" id="KW-0862">Zinc</keyword>
<organism evidence="4 5">
    <name type="scientific">Paramecium pentaurelia</name>
    <dbReference type="NCBI Taxonomy" id="43138"/>
    <lineage>
        <taxon>Eukaryota</taxon>
        <taxon>Sar</taxon>
        <taxon>Alveolata</taxon>
        <taxon>Ciliophora</taxon>
        <taxon>Intramacronucleata</taxon>
        <taxon>Oligohymenophorea</taxon>
        <taxon>Peniculida</taxon>
        <taxon>Parameciidae</taxon>
        <taxon>Paramecium</taxon>
    </lineage>
</organism>
<feature type="domain" description="C2H2-type" evidence="3">
    <location>
        <begin position="102"/>
        <end position="130"/>
    </location>
</feature>
<dbReference type="PROSITE" id="PS50157">
    <property type="entry name" value="ZINC_FINGER_C2H2_2"/>
    <property type="match status" value="1"/>
</dbReference>
<keyword evidence="5" id="KW-1185">Reference proteome</keyword>
<sequence length="138" mass="16371">MNKIPHQENKQKQLQIIQSLKLRELLKKLFEEVNSLDVQSNLTTNKNDHVNQIQDDFIDQCINNSMDDFNSSYSSFLYQTDQDQNFTKRGNFYLFENGLKVFKCKECQETFDTPQKLGTHTSKTHHNLQKIKKQIKKK</sequence>
<comment type="caution">
    <text evidence="4">The sequence shown here is derived from an EMBL/GenBank/DDBJ whole genome shotgun (WGS) entry which is preliminary data.</text>
</comment>
<evidence type="ECO:0000256" key="2">
    <source>
        <dbReference type="SAM" id="MobiDB-lite"/>
    </source>
</evidence>
<evidence type="ECO:0000259" key="3">
    <source>
        <dbReference type="PROSITE" id="PS50157"/>
    </source>
</evidence>
<dbReference type="OrthoDB" id="296639at2759"/>
<evidence type="ECO:0000256" key="1">
    <source>
        <dbReference type="PROSITE-ProRule" id="PRU00042"/>
    </source>
</evidence>
<dbReference type="InterPro" id="IPR013087">
    <property type="entry name" value="Znf_C2H2_type"/>
</dbReference>
<evidence type="ECO:0000313" key="4">
    <source>
        <dbReference type="EMBL" id="CAD8135812.1"/>
    </source>
</evidence>
<feature type="region of interest" description="Disordered" evidence="2">
    <location>
        <begin position="118"/>
        <end position="138"/>
    </location>
</feature>
<feature type="compositionally biased region" description="Basic residues" evidence="2">
    <location>
        <begin position="122"/>
        <end position="138"/>
    </location>
</feature>